<keyword evidence="1" id="KW-1003">Cell membrane</keyword>
<dbReference type="GO" id="GO:0005576">
    <property type="term" value="C:extracellular region"/>
    <property type="evidence" value="ECO:0007669"/>
    <property type="project" value="TreeGrafter"/>
</dbReference>
<keyword evidence="7" id="KW-1185">Reference proteome</keyword>
<dbReference type="GO" id="GO:0016020">
    <property type="term" value="C:membrane"/>
    <property type="evidence" value="ECO:0007669"/>
    <property type="project" value="InterPro"/>
</dbReference>
<dbReference type="AlphaFoldDB" id="A0A7V8NLT3"/>
<organism evidence="6 7">
    <name type="scientific">Candidatus Acidiferrum panamense</name>
    <dbReference type="NCBI Taxonomy" id="2741543"/>
    <lineage>
        <taxon>Bacteria</taxon>
        <taxon>Pseudomonadati</taxon>
        <taxon>Acidobacteriota</taxon>
        <taxon>Terriglobia</taxon>
        <taxon>Candidatus Acidiferrales</taxon>
        <taxon>Candidatus Acidiferrum</taxon>
    </lineage>
</organism>
<keyword evidence="3" id="KW-1133">Transmembrane helix</keyword>
<keyword evidence="4" id="KW-0472">Membrane</keyword>
<dbReference type="Proteomes" id="UP000567293">
    <property type="component" value="Unassembled WGS sequence"/>
</dbReference>
<dbReference type="PANTHER" id="PTHR39344">
    <property type="entry name" value="UPF0182 PROTEIN SLL1060"/>
    <property type="match status" value="1"/>
</dbReference>
<evidence type="ECO:0000256" key="1">
    <source>
        <dbReference type="ARBA" id="ARBA00022475"/>
    </source>
</evidence>
<proteinExistence type="predicted"/>
<dbReference type="EMBL" id="JACDQQ010000174">
    <property type="protein sequence ID" value="MBA0083690.1"/>
    <property type="molecule type" value="Genomic_DNA"/>
</dbReference>
<keyword evidence="2" id="KW-0812">Transmembrane</keyword>
<feature type="region of interest" description="Disordered" evidence="5">
    <location>
        <begin position="343"/>
        <end position="363"/>
    </location>
</feature>
<dbReference type="Pfam" id="PF03699">
    <property type="entry name" value="UPF0182"/>
    <property type="match status" value="1"/>
</dbReference>
<feature type="compositionally biased region" description="Low complexity" evidence="5">
    <location>
        <begin position="347"/>
        <end position="362"/>
    </location>
</feature>
<evidence type="ECO:0000313" key="6">
    <source>
        <dbReference type="EMBL" id="MBA0083690.1"/>
    </source>
</evidence>
<gene>
    <name evidence="6" type="ORF">HRJ53_01715</name>
</gene>
<evidence type="ECO:0000313" key="7">
    <source>
        <dbReference type="Proteomes" id="UP000567293"/>
    </source>
</evidence>
<accession>A0A7V8NLT3</accession>
<protein>
    <submittedName>
        <fullName evidence="6">UPF0182 family protein</fullName>
    </submittedName>
</protein>
<evidence type="ECO:0000256" key="2">
    <source>
        <dbReference type="ARBA" id="ARBA00022692"/>
    </source>
</evidence>
<sequence length="398" mass="44655">LAAAIREGEPNIVLTDYFTPGSRMMIHRKVRERLQQLAGFLIWDEDPYLVITADGRLVWIVDGYTTSDAHPYSRALDLGDMGRVNYMRNAVKATVDDYDGETHLYIFAPDDPIIAAYQRLFADLFRPASAMPADLRAHARYPELLFRVQAEIYRTYHMLDPQSFYNKEDLWDLARHVTSQNQGTDIVTPTYVVAALPGEDKPEFLLLLPFTPRNKDNLIGLMAARCDGDHLGEVVVLQLSKQELIFGPMQIAARINQDQNISKDLSLWNQQGSQVLRGQTLVLPVGNTFLYVDPIYIQATEARMPQLKKVVLAVGNRLIYADTYGQALGQLSSGAQQLVQQATAEAPSLASPRGGPSSGPDPRILRVRDHLRRYRELAAQGHWAEAGKELEAIEAEVR</sequence>
<feature type="non-terminal residue" evidence="6">
    <location>
        <position position="1"/>
    </location>
</feature>
<evidence type="ECO:0000256" key="4">
    <source>
        <dbReference type="ARBA" id="ARBA00023136"/>
    </source>
</evidence>
<reference evidence="6" key="1">
    <citation type="submission" date="2020-06" db="EMBL/GenBank/DDBJ databases">
        <title>Legume-microbial interactions unlock mineral nutrients during tropical forest succession.</title>
        <authorList>
            <person name="Epihov D.Z."/>
        </authorList>
    </citation>
    <scope>NUCLEOTIDE SEQUENCE [LARGE SCALE GENOMIC DNA]</scope>
    <source>
        <strain evidence="6">Pan2503</strain>
    </source>
</reference>
<evidence type="ECO:0000256" key="5">
    <source>
        <dbReference type="SAM" id="MobiDB-lite"/>
    </source>
</evidence>
<dbReference type="PANTHER" id="PTHR39344:SF1">
    <property type="entry name" value="UPF0182 PROTEIN SLL1060"/>
    <property type="match status" value="1"/>
</dbReference>
<comment type="caution">
    <text evidence="6">The sequence shown here is derived from an EMBL/GenBank/DDBJ whole genome shotgun (WGS) entry which is preliminary data.</text>
</comment>
<dbReference type="InterPro" id="IPR005372">
    <property type="entry name" value="UPF0182"/>
</dbReference>
<evidence type="ECO:0000256" key="3">
    <source>
        <dbReference type="ARBA" id="ARBA00022989"/>
    </source>
</evidence>
<name>A0A7V8NLT3_9BACT</name>